<dbReference type="GO" id="GO:0005634">
    <property type="term" value="C:nucleus"/>
    <property type="evidence" value="ECO:0007669"/>
    <property type="project" value="UniProtKB-SubCell"/>
</dbReference>
<dbReference type="KEGG" id="dpa:109546456"/>
<comment type="subcellular location">
    <subcellularLocation>
        <location evidence="1">Nucleus</location>
    </subcellularLocation>
</comment>
<evidence type="ECO:0000259" key="4">
    <source>
        <dbReference type="PROSITE" id="PS51613"/>
    </source>
</evidence>
<reference evidence="5" key="2">
    <citation type="submission" date="2024-08" db="UniProtKB">
        <authorList>
            <consortium name="EnsemblMetazoa"/>
        </authorList>
    </citation>
    <scope>IDENTIFICATION</scope>
</reference>
<dbReference type="InterPro" id="IPR050851">
    <property type="entry name" value="mRNA_Cap_2O-Ribose_MeTrfase"/>
</dbReference>
<dbReference type="GO" id="GO:0016556">
    <property type="term" value="P:mRNA modification"/>
    <property type="evidence" value="ECO:0007669"/>
    <property type="project" value="UniProtKB-UniRule"/>
</dbReference>
<organism evidence="5 6">
    <name type="scientific">Dendroctonus ponderosae</name>
    <name type="common">Mountain pine beetle</name>
    <dbReference type="NCBI Taxonomy" id="77166"/>
    <lineage>
        <taxon>Eukaryota</taxon>
        <taxon>Metazoa</taxon>
        <taxon>Ecdysozoa</taxon>
        <taxon>Arthropoda</taxon>
        <taxon>Hexapoda</taxon>
        <taxon>Insecta</taxon>
        <taxon>Pterygota</taxon>
        <taxon>Neoptera</taxon>
        <taxon>Endopterygota</taxon>
        <taxon>Coleoptera</taxon>
        <taxon>Polyphaga</taxon>
        <taxon>Cucujiformia</taxon>
        <taxon>Curculionidae</taxon>
        <taxon>Scolytinae</taxon>
        <taxon>Dendroctonus</taxon>
    </lineage>
</organism>
<dbReference type="Pfam" id="PF01585">
    <property type="entry name" value="G-patch"/>
    <property type="match status" value="1"/>
</dbReference>
<dbReference type="PROSITE" id="PS50174">
    <property type="entry name" value="G_PATCH"/>
    <property type="match status" value="1"/>
</dbReference>
<dbReference type="SMART" id="SM00443">
    <property type="entry name" value="G_patch"/>
    <property type="match status" value="1"/>
</dbReference>
<dbReference type="GO" id="GO:0006370">
    <property type="term" value="P:7-methylguanosine mRNA capping"/>
    <property type="evidence" value="ECO:0007669"/>
    <property type="project" value="UniProtKB-UniRule"/>
</dbReference>
<dbReference type="FunFam" id="3.40.50.12760:FF:000004">
    <property type="entry name" value="FtsJ-like methyltransferase"/>
    <property type="match status" value="1"/>
</dbReference>
<comment type="function">
    <text evidence="1">S-adenosyl-L-methionine-dependent methyltransferase that mediates RNA cap1 2'-O-ribose methylation to the 5'-cap structure of RNAs. Methylates the ribose of the first nucleotide of a m(7)GpppG-capped mRNA to produce m(7)GpppNmp (cap1).</text>
</comment>
<evidence type="ECO:0000256" key="1">
    <source>
        <dbReference type="RuleBase" id="RU368012"/>
    </source>
</evidence>
<dbReference type="GO" id="GO:0003676">
    <property type="term" value="F:nucleic acid binding"/>
    <property type="evidence" value="ECO:0007669"/>
    <property type="project" value="UniProtKB-UniRule"/>
</dbReference>
<dbReference type="InterPro" id="IPR000467">
    <property type="entry name" value="G_patch_dom"/>
</dbReference>
<feature type="region of interest" description="Disordered" evidence="2">
    <location>
        <begin position="1"/>
        <end position="40"/>
    </location>
</feature>
<evidence type="ECO:0000256" key="2">
    <source>
        <dbReference type="SAM" id="MobiDB-lite"/>
    </source>
</evidence>
<keyword evidence="1" id="KW-0808">Transferase</keyword>
<keyword evidence="6" id="KW-1185">Reference proteome</keyword>
<protein>
    <recommendedName>
        <fullName evidence="1">Cap-specific mRNA (nucleoside-2'-O-)-methyltransferase 1</fullName>
        <ecNumber evidence="1">2.1.1.57</ecNumber>
    </recommendedName>
    <alternativeName>
        <fullName evidence="1">Cap1 2'O-ribose methyltransferase 1</fullName>
    </alternativeName>
</protein>
<dbReference type="CTD" id="23070"/>
<dbReference type="GO" id="GO:0004483">
    <property type="term" value="F:methyltransferase cap1 activity"/>
    <property type="evidence" value="ECO:0007669"/>
    <property type="project" value="UniProtKB-UniRule"/>
</dbReference>
<dbReference type="AlphaFoldDB" id="A0AAR5QIC0"/>
<dbReference type="PROSITE" id="PS51613">
    <property type="entry name" value="SAM_MT_RRMJ"/>
    <property type="match status" value="1"/>
</dbReference>
<evidence type="ECO:0000313" key="5">
    <source>
        <dbReference type="EnsemblMetazoa" id="XP_019772978.1"/>
    </source>
</evidence>
<keyword evidence="1" id="KW-0489">Methyltransferase</keyword>
<dbReference type="Pfam" id="PF01728">
    <property type="entry name" value="FtsJ"/>
    <property type="match status" value="1"/>
</dbReference>
<feature type="domain" description="RrmJ-type SAM-dependent 2'-O-MTase" evidence="4">
    <location>
        <begin position="186"/>
        <end position="397"/>
    </location>
</feature>
<sequence length="746" mass="85115">MENTKDNQPGAEDQSLDETEPSSAVQESYSTTESPTHTIDEKALRIMQKMGYKVGLGLGRVEQGPASFQAPVAVPPNARKIGLGHSVPSTNLTNETWDFSQEQIIVEEKVDWLNNTNSTDITPSDLENWLKEGPSSTEVIKNSPFCDKTVIENVFNAKNIFDELDAEDLNKARTRANPFETIRAMFFMNRAALKMVNIDAACDFMFTTMEENENFSNKEGPIYFADICAGPGGFTEYILWRKKWWYKGFGMTLKDEHDFKVADSCCASIAMFQPLYGADERGDICNPDNLTDFADRVANESKGGLHFMMSDGGFSVKGQESLQEVISKTIYVCQCILALKTLRPHGHFVTKTFDIFTPFSVGLLYLMYLCFESVGIIKPNSSRPANSERYFVCRNFKADVRTTVIKEYMWKIVFRLWELKTLDKDILEIVDAEVLKQDAAFFQYIFDSNTRIGNQQIVALKKLAAFCRNPNLIEARQDDLRSQSLEYWKLPNQNRKRIFYRVQDLLTDLGLKISQVVFQLRYVHSWEAARAKLGNINNWLCAYIYSSDRSQTVNFVAGVGYSNTFHLQNNQNWVKIQSLHLVKGTLLLADFVKEKIFVNNQQVTRHSLHVIDAVSLGSMNLLGHSFEERSKLIRIFCKAVNKESQSIYSVRVRPKPMQKLSNFLSDDSLIRNPSTGNCSVNLPIIGFKSNLEMHDVNALLLINTETGASDHWVRSGMNEFHKVNMFMPCQYLDQFKKHIAQEWSMI</sequence>
<dbReference type="SUPFAM" id="SSF53335">
    <property type="entry name" value="S-adenosyl-L-methionine-dependent methyltransferases"/>
    <property type="match status" value="1"/>
</dbReference>
<dbReference type="GeneID" id="109546456"/>
<dbReference type="Gene3D" id="3.40.50.12760">
    <property type="match status" value="1"/>
</dbReference>
<dbReference type="Proteomes" id="UP000019118">
    <property type="component" value="Unassembled WGS sequence"/>
</dbReference>
<dbReference type="GO" id="GO:0005737">
    <property type="term" value="C:cytoplasm"/>
    <property type="evidence" value="ECO:0007669"/>
    <property type="project" value="TreeGrafter"/>
</dbReference>
<keyword evidence="1" id="KW-0507">mRNA processing</keyword>
<evidence type="ECO:0000313" key="6">
    <source>
        <dbReference type="Proteomes" id="UP000019118"/>
    </source>
</evidence>
<dbReference type="GO" id="GO:0032259">
    <property type="term" value="P:methylation"/>
    <property type="evidence" value="ECO:0007669"/>
    <property type="project" value="UniProtKB-KW"/>
</dbReference>
<keyword evidence="1" id="KW-0539">Nucleus</keyword>
<reference evidence="6" key="1">
    <citation type="journal article" date="2013" name="Genome Biol.">
        <title>Draft genome of the mountain pine beetle, Dendroctonus ponderosae Hopkins, a major forest pest.</title>
        <authorList>
            <person name="Keeling C.I."/>
            <person name="Yuen M.M."/>
            <person name="Liao N.Y."/>
            <person name="Docking T.R."/>
            <person name="Chan S.K."/>
            <person name="Taylor G.A."/>
            <person name="Palmquist D.L."/>
            <person name="Jackman S.D."/>
            <person name="Nguyen A."/>
            <person name="Li M."/>
            <person name="Henderson H."/>
            <person name="Janes J.K."/>
            <person name="Zhao Y."/>
            <person name="Pandoh P."/>
            <person name="Moore R."/>
            <person name="Sperling F.A."/>
            <person name="Huber D.P."/>
            <person name="Birol I."/>
            <person name="Jones S.J."/>
            <person name="Bohlmann J."/>
        </authorList>
    </citation>
    <scope>NUCLEOTIDE SEQUENCE</scope>
</reference>
<feature type="domain" description="G-patch" evidence="3">
    <location>
        <begin position="39"/>
        <end position="88"/>
    </location>
</feature>
<dbReference type="PANTHER" id="PTHR16121">
    <property type="entry name" value="CAP-SPECIFIC MRNA (NUCLEOSIDE-2'-O-)-METHYLTRANSFERASE 1-RELATED"/>
    <property type="match status" value="1"/>
</dbReference>
<keyword evidence="1" id="KW-0949">S-adenosyl-L-methionine</keyword>
<comment type="catalytic activity">
    <reaction evidence="1">
        <text>a 5'-end (N(7)-methyl 5'-triphosphoguanosine)-ribonucleoside in mRNA + S-adenosyl-L-methionine = a 5'-end (N(7)-methyl 5'-triphosphoguanosine)-(2'-O-methyl-ribonucleoside) in mRNA + S-adenosyl-L-homocysteine + H(+)</text>
        <dbReference type="Rhea" id="RHEA:67020"/>
        <dbReference type="Rhea" id="RHEA-COMP:17167"/>
        <dbReference type="Rhea" id="RHEA-COMP:17168"/>
        <dbReference type="ChEBI" id="CHEBI:15378"/>
        <dbReference type="ChEBI" id="CHEBI:57856"/>
        <dbReference type="ChEBI" id="CHEBI:59789"/>
        <dbReference type="ChEBI" id="CHEBI:156461"/>
        <dbReference type="ChEBI" id="CHEBI:167609"/>
        <dbReference type="EC" id="2.1.1.57"/>
    </reaction>
</comment>
<dbReference type="InterPro" id="IPR002877">
    <property type="entry name" value="RNA_MeTrfase_FtsJ_dom"/>
</dbReference>
<proteinExistence type="predicted"/>
<dbReference type="RefSeq" id="XP_048525420.1">
    <property type="nucleotide sequence ID" value="XM_048669463.1"/>
</dbReference>
<evidence type="ECO:0000259" key="3">
    <source>
        <dbReference type="PROSITE" id="PS50174"/>
    </source>
</evidence>
<keyword evidence="1" id="KW-0506">mRNA capping</keyword>
<dbReference type="InterPro" id="IPR025816">
    <property type="entry name" value="RrmJ-type_MeTrfase"/>
</dbReference>
<name>A0AAR5QIC0_DENPD</name>
<dbReference type="RefSeq" id="XP_019772978.1">
    <property type="nucleotide sequence ID" value="XM_019917419.2"/>
</dbReference>
<feature type="compositionally biased region" description="Polar residues" evidence="2">
    <location>
        <begin position="21"/>
        <end position="37"/>
    </location>
</feature>
<dbReference type="PANTHER" id="PTHR16121:SF0">
    <property type="entry name" value="CAP-SPECIFIC MRNA (NUCLEOSIDE-2'-O-)-METHYLTRANSFERASE 1"/>
    <property type="match status" value="1"/>
</dbReference>
<dbReference type="InterPro" id="IPR029063">
    <property type="entry name" value="SAM-dependent_MTases_sf"/>
</dbReference>
<accession>A0AAR5QIC0</accession>
<dbReference type="EnsemblMetazoa" id="XM_019917419.1">
    <property type="protein sequence ID" value="XP_019772978.1"/>
    <property type="gene ID" value="LOC109546456"/>
</dbReference>
<dbReference type="EC" id="2.1.1.57" evidence="1"/>